<reference evidence="2 3" key="1">
    <citation type="submission" date="2023-08" db="EMBL/GenBank/DDBJ databases">
        <title>Genome sequence of Thermaerobacter compostii strain Ins1, a spore-forming filamentous bacterium isolated from a deep geothermal reservoir.</title>
        <authorList>
            <person name="Bregnard D."/>
            <person name="Gonzalez D."/>
            <person name="Junier P."/>
        </authorList>
    </citation>
    <scope>NUCLEOTIDE SEQUENCE [LARGE SCALE GENOMIC DNA]</scope>
    <source>
        <strain evidence="2 3">Ins1</strain>
    </source>
</reference>
<protein>
    <submittedName>
        <fullName evidence="2">Uncharacterized protein</fullName>
    </submittedName>
</protein>
<dbReference type="RefSeq" id="WP_318751557.1">
    <property type="nucleotide sequence ID" value="NZ_CP132508.1"/>
</dbReference>
<feature type="region of interest" description="Disordered" evidence="1">
    <location>
        <begin position="1"/>
        <end position="62"/>
    </location>
</feature>
<accession>A0ABZ0QRR3</accession>
<evidence type="ECO:0000256" key="1">
    <source>
        <dbReference type="SAM" id="MobiDB-lite"/>
    </source>
</evidence>
<dbReference type="Proteomes" id="UP001304683">
    <property type="component" value="Chromosome"/>
</dbReference>
<gene>
    <name evidence="2" type="ORF">Q5761_06030</name>
</gene>
<name>A0ABZ0QRR3_9FIRM</name>
<sequence>MSGHIRQYSPQSQTWVPRGVDGKFAPKVFPQPQPTQQPTLRIHPERSADPPKVLSQTTRTYR</sequence>
<organism evidence="2 3">
    <name type="scientific">Thermaerobacter composti</name>
    <dbReference type="NCBI Taxonomy" id="554949"/>
    <lineage>
        <taxon>Bacteria</taxon>
        <taxon>Bacillati</taxon>
        <taxon>Bacillota</taxon>
        <taxon>Clostridia</taxon>
        <taxon>Eubacteriales</taxon>
        <taxon>Clostridiales Family XVII. Incertae Sedis</taxon>
        <taxon>Thermaerobacter</taxon>
    </lineage>
</organism>
<keyword evidence="3" id="KW-1185">Reference proteome</keyword>
<dbReference type="EMBL" id="CP132508">
    <property type="protein sequence ID" value="WPD20186.1"/>
    <property type="molecule type" value="Genomic_DNA"/>
</dbReference>
<proteinExistence type="predicted"/>
<evidence type="ECO:0000313" key="2">
    <source>
        <dbReference type="EMBL" id="WPD20186.1"/>
    </source>
</evidence>
<evidence type="ECO:0000313" key="3">
    <source>
        <dbReference type="Proteomes" id="UP001304683"/>
    </source>
</evidence>